<feature type="region of interest" description="Disordered" evidence="2">
    <location>
        <begin position="290"/>
        <end position="310"/>
    </location>
</feature>
<feature type="non-terminal residue" evidence="3">
    <location>
        <position position="390"/>
    </location>
</feature>
<evidence type="ECO:0000256" key="1">
    <source>
        <dbReference type="SAM" id="Coils"/>
    </source>
</evidence>
<organism evidence="3 4">
    <name type="scientific">Paramuricea clavata</name>
    <name type="common">Red gorgonian</name>
    <name type="synonym">Violescent sea-whip</name>
    <dbReference type="NCBI Taxonomy" id="317549"/>
    <lineage>
        <taxon>Eukaryota</taxon>
        <taxon>Metazoa</taxon>
        <taxon>Cnidaria</taxon>
        <taxon>Anthozoa</taxon>
        <taxon>Octocorallia</taxon>
        <taxon>Malacalcyonacea</taxon>
        <taxon>Plexauridae</taxon>
        <taxon>Paramuricea</taxon>
    </lineage>
</organism>
<feature type="coiled-coil region" evidence="1">
    <location>
        <begin position="179"/>
        <end position="213"/>
    </location>
</feature>
<accession>A0A6S7J2I4</accession>
<sequence>QFFPSFEVFELETSCTNLHQDLAITARETLGKPRPDHRKGGQPGREHRVSTIVRDPSQYLPPYILRYGLPLATDTVSKLKSNSTPIKFCSLSFARCCHIATRDCFVMGSAFYSQPQAFALKSVSQTSLLAPDLSPFSMISDIVYIHTEHTTHDKTNKISRRRCQSTTLYIPLKSTTALLARAAVRKAILEAEAAALERLYAIQEEELRLQQRKKQLELPTSIAKAEAEERAYAIAEPEEQNQLNPVYSTTRSHERQYANIRGSLYYCPADIADFVERRAQVANHPIFGKITSDAKRTDPPSNKRKSHHNVKNYATEEFRKICSSNFATNDYNCMSTDFCTSFEVLTDIQCHIQFSPLKILKKGPSLISESLPPECLRGCLHNRRTLLLTT</sequence>
<feature type="non-terminal residue" evidence="3">
    <location>
        <position position="1"/>
    </location>
</feature>
<feature type="region of interest" description="Disordered" evidence="2">
    <location>
        <begin position="29"/>
        <end position="48"/>
    </location>
</feature>
<evidence type="ECO:0000256" key="2">
    <source>
        <dbReference type="SAM" id="MobiDB-lite"/>
    </source>
</evidence>
<dbReference type="EMBL" id="CACRXK020013126">
    <property type="protein sequence ID" value="CAB4024598.1"/>
    <property type="molecule type" value="Genomic_DNA"/>
</dbReference>
<keyword evidence="4" id="KW-1185">Reference proteome</keyword>
<dbReference type="Proteomes" id="UP001152795">
    <property type="component" value="Unassembled WGS sequence"/>
</dbReference>
<evidence type="ECO:0000313" key="3">
    <source>
        <dbReference type="EMBL" id="CAB4024598.1"/>
    </source>
</evidence>
<reference evidence="3" key="1">
    <citation type="submission" date="2020-04" db="EMBL/GenBank/DDBJ databases">
        <authorList>
            <person name="Alioto T."/>
            <person name="Alioto T."/>
            <person name="Gomez Garrido J."/>
        </authorList>
    </citation>
    <scope>NUCLEOTIDE SEQUENCE</scope>
    <source>
        <strain evidence="3">A484AB</strain>
    </source>
</reference>
<protein>
    <submittedName>
        <fullName evidence="3">Uncharacterized protein</fullName>
    </submittedName>
</protein>
<proteinExistence type="predicted"/>
<keyword evidence="1" id="KW-0175">Coiled coil</keyword>
<gene>
    <name evidence="3" type="ORF">PACLA_8A036619</name>
</gene>
<comment type="caution">
    <text evidence="3">The sequence shown here is derived from an EMBL/GenBank/DDBJ whole genome shotgun (WGS) entry which is preliminary data.</text>
</comment>
<dbReference type="AlphaFoldDB" id="A0A6S7J2I4"/>
<evidence type="ECO:0000313" key="4">
    <source>
        <dbReference type="Proteomes" id="UP001152795"/>
    </source>
</evidence>
<name>A0A6S7J2I4_PARCT</name>